<sequence>MSGSEVDGRAALIHFHRTGHVDTWELPSRTGADGVHASLRTRRFSAFSTIREQCVLSAGAPSPAEPVKAACRVDSPFTLTGPAQISLHRITAKPTECSQWKNVLKVWLRNH</sequence>
<accession>A0A4Z2IG59</accession>
<evidence type="ECO:0000313" key="2">
    <source>
        <dbReference type="Proteomes" id="UP000314294"/>
    </source>
</evidence>
<evidence type="ECO:0000313" key="1">
    <source>
        <dbReference type="EMBL" id="TNN76920.1"/>
    </source>
</evidence>
<name>A0A4Z2IG59_9TELE</name>
<keyword evidence="2" id="KW-1185">Reference proteome</keyword>
<reference evidence="1 2" key="1">
    <citation type="submission" date="2019-03" db="EMBL/GenBank/DDBJ databases">
        <title>First draft genome of Liparis tanakae, snailfish: a comprehensive survey of snailfish specific genes.</title>
        <authorList>
            <person name="Kim W."/>
            <person name="Song I."/>
            <person name="Jeong J.-H."/>
            <person name="Kim D."/>
            <person name="Kim S."/>
            <person name="Ryu S."/>
            <person name="Song J.Y."/>
            <person name="Lee S.K."/>
        </authorList>
    </citation>
    <scope>NUCLEOTIDE SEQUENCE [LARGE SCALE GENOMIC DNA]</scope>
    <source>
        <tissue evidence="1">Muscle</tissue>
    </source>
</reference>
<dbReference type="EMBL" id="SRLO01000088">
    <property type="protein sequence ID" value="TNN76920.1"/>
    <property type="molecule type" value="Genomic_DNA"/>
</dbReference>
<organism evidence="1 2">
    <name type="scientific">Liparis tanakae</name>
    <name type="common">Tanaka's snailfish</name>
    <dbReference type="NCBI Taxonomy" id="230148"/>
    <lineage>
        <taxon>Eukaryota</taxon>
        <taxon>Metazoa</taxon>
        <taxon>Chordata</taxon>
        <taxon>Craniata</taxon>
        <taxon>Vertebrata</taxon>
        <taxon>Euteleostomi</taxon>
        <taxon>Actinopterygii</taxon>
        <taxon>Neopterygii</taxon>
        <taxon>Teleostei</taxon>
        <taxon>Neoteleostei</taxon>
        <taxon>Acanthomorphata</taxon>
        <taxon>Eupercaria</taxon>
        <taxon>Perciformes</taxon>
        <taxon>Cottioidei</taxon>
        <taxon>Cottales</taxon>
        <taxon>Liparidae</taxon>
        <taxon>Liparis</taxon>
    </lineage>
</organism>
<comment type="caution">
    <text evidence="1">The sequence shown here is derived from an EMBL/GenBank/DDBJ whole genome shotgun (WGS) entry which is preliminary data.</text>
</comment>
<proteinExistence type="predicted"/>
<protein>
    <submittedName>
        <fullName evidence="1">Uncharacterized protein</fullName>
    </submittedName>
</protein>
<dbReference type="Proteomes" id="UP000314294">
    <property type="component" value="Unassembled WGS sequence"/>
</dbReference>
<gene>
    <name evidence="1" type="ORF">EYF80_012766</name>
</gene>
<dbReference type="AlphaFoldDB" id="A0A4Z2IG59"/>